<dbReference type="EMBL" id="CM029038">
    <property type="protein sequence ID" value="KAG2652905.1"/>
    <property type="molecule type" value="Genomic_DNA"/>
</dbReference>
<evidence type="ECO:0000313" key="4">
    <source>
        <dbReference type="Proteomes" id="UP000823388"/>
    </source>
</evidence>
<proteinExistence type="predicted"/>
<feature type="compositionally biased region" description="Basic and acidic residues" evidence="1">
    <location>
        <begin position="154"/>
        <end position="165"/>
    </location>
</feature>
<dbReference type="AlphaFoldDB" id="A0A8T0X0C2"/>
<name>A0A8T0X0C2_PANVG</name>
<organism evidence="3 4">
    <name type="scientific">Panicum virgatum</name>
    <name type="common">Blackwell switchgrass</name>
    <dbReference type="NCBI Taxonomy" id="38727"/>
    <lineage>
        <taxon>Eukaryota</taxon>
        <taxon>Viridiplantae</taxon>
        <taxon>Streptophyta</taxon>
        <taxon>Embryophyta</taxon>
        <taxon>Tracheophyta</taxon>
        <taxon>Spermatophyta</taxon>
        <taxon>Magnoliopsida</taxon>
        <taxon>Liliopsida</taxon>
        <taxon>Poales</taxon>
        <taxon>Poaceae</taxon>
        <taxon>PACMAD clade</taxon>
        <taxon>Panicoideae</taxon>
        <taxon>Panicodae</taxon>
        <taxon>Paniceae</taxon>
        <taxon>Panicinae</taxon>
        <taxon>Panicum</taxon>
        <taxon>Panicum sect. Hiantes</taxon>
    </lineage>
</organism>
<feature type="compositionally biased region" description="Basic residues" evidence="1">
    <location>
        <begin position="73"/>
        <end position="84"/>
    </location>
</feature>
<feature type="transmembrane region" description="Helical" evidence="2">
    <location>
        <begin position="246"/>
        <end position="265"/>
    </location>
</feature>
<sequence length="275" mass="30243">MQTFLRNRYEQPRRRGRDGGAEAHAAVDVPVRGGDVPGTAGRGGGRRPPLALPPPVQALHLRRPRRHDGVQLHGRRRARGRLRPHPALLQPERARQRDLPLARRRGVVQRHVPRGGPRAGVRPAAGGRHAGRRRGAGGAGRLDAAAGRPGGHQEGAHRREADGGRARRRQGAVPVRRREDAQVHRARQLPGGDHCLRVADLLPPGPLQRAHLSCATLRDMHASRIGLVCGLTDLIARRSLLSCYDYLGLLYISFFTCILCCKLFFVDLGKELLKM</sequence>
<keyword evidence="4" id="KW-1185">Reference proteome</keyword>
<gene>
    <name evidence="3" type="ORF">PVAP13_1NG392819</name>
</gene>
<dbReference type="Proteomes" id="UP000823388">
    <property type="component" value="Chromosome 1N"/>
</dbReference>
<feature type="compositionally biased region" description="Low complexity" evidence="1">
    <location>
        <begin position="27"/>
        <end position="39"/>
    </location>
</feature>
<feature type="compositionally biased region" description="Basic and acidic residues" evidence="1">
    <location>
        <begin position="7"/>
        <end position="21"/>
    </location>
</feature>
<comment type="caution">
    <text evidence="3">The sequence shown here is derived from an EMBL/GenBank/DDBJ whole genome shotgun (WGS) entry which is preliminary data.</text>
</comment>
<protein>
    <submittedName>
        <fullName evidence="3">Uncharacterized protein</fullName>
    </submittedName>
</protein>
<evidence type="ECO:0000313" key="3">
    <source>
        <dbReference type="EMBL" id="KAG2652905.1"/>
    </source>
</evidence>
<reference evidence="3 4" key="1">
    <citation type="submission" date="2020-05" db="EMBL/GenBank/DDBJ databases">
        <title>WGS assembly of Panicum virgatum.</title>
        <authorList>
            <person name="Lovell J.T."/>
            <person name="Jenkins J."/>
            <person name="Shu S."/>
            <person name="Juenger T.E."/>
            <person name="Schmutz J."/>
        </authorList>
    </citation>
    <scope>NUCLEOTIDE SEQUENCE [LARGE SCALE GENOMIC DNA]</scope>
    <source>
        <strain evidence="4">cv. AP13</strain>
    </source>
</reference>
<evidence type="ECO:0000256" key="1">
    <source>
        <dbReference type="SAM" id="MobiDB-lite"/>
    </source>
</evidence>
<feature type="region of interest" description="Disordered" evidence="1">
    <location>
        <begin position="1"/>
        <end position="99"/>
    </location>
</feature>
<accession>A0A8T0X0C2</accession>
<evidence type="ECO:0000256" key="2">
    <source>
        <dbReference type="SAM" id="Phobius"/>
    </source>
</evidence>
<feature type="compositionally biased region" description="Low complexity" evidence="1">
    <location>
        <begin position="114"/>
        <end position="127"/>
    </location>
</feature>
<keyword evidence="2" id="KW-0812">Transmembrane</keyword>
<feature type="region of interest" description="Disordered" evidence="1">
    <location>
        <begin position="112"/>
        <end position="178"/>
    </location>
</feature>
<keyword evidence="2" id="KW-0472">Membrane</keyword>
<keyword evidence="2" id="KW-1133">Transmembrane helix</keyword>